<dbReference type="Proteomes" id="UP000603640">
    <property type="component" value="Unassembled WGS sequence"/>
</dbReference>
<feature type="signal peptide" evidence="1">
    <location>
        <begin position="1"/>
        <end position="23"/>
    </location>
</feature>
<evidence type="ECO:0000313" key="2">
    <source>
        <dbReference type="EMBL" id="MBC5993251.1"/>
    </source>
</evidence>
<organism evidence="2 3">
    <name type="scientific">Pontibacter cellulosilyticus</name>
    <dbReference type="NCBI Taxonomy" id="1720253"/>
    <lineage>
        <taxon>Bacteria</taxon>
        <taxon>Pseudomonadati</taxon>
        <taxon>Bacteroidota</taxon>
        <taxon>Cytophagia</taxon>
        <taxon>Cytophagales</taxon>
        <taxon>Hymenobacteraceae</taxon>
        <taxon>Pontibacter</taxon>
    </lineage>
</organism>
<name>A0A923SJZ0_9BACT</name>
<dbReference type="EMBL" id="JACRVF010000002">
    <property type="protein sequence ID" value="MBC5993251.1"/>
    <property type="molecule type" value="Genomic_DNA"/>
</dbReference>
<dbReference type="AlphaFoldDB" id="A0A923SJZ0"/>
<evidence type="ECO:0000313" key="3">
    <source>
        <dbReference type="Proteomes" id="UP000603640"/>
    </source>
</evidence>
<proteinExistence type="predicted"/>
<keyword evidence="3" id="KW-1185">Reference proteome</keyword>
<protein>
    <recommendedName>
        <fullName evidence="4">Gliding motility-associated C-terminal domain-containing protein</fullName>
    </recommendedName>
</protein>
<evidence type="ECO:0008006" key="4">
    <source>
        <dbReference type="Google" id="ProtNLM"/>
    </source>
</evidence>
<comment type="caution">
    <text evidence="2">The sequence shown here is derived from an EMBL/GenBank/DDBJ whole genome shotgun (WGS) entry which is preliminary data.</text>
</comment>
<dbReference type="RefSeq" id="WP_187067254.1">
    <property type="nucleotide sequence ID" value="NZ_JACRVF010000002.1"/>
</dbReference>
<sequence>MKAKVLSFAIALIALLNLGTATAQNLVVKQYPTATDLGTDLQLCVDFAGLGNINEVDIIVNYTAVVETYCINRGQQKQDCEPVPGLTRTLPNQSSTLTFDVRNGRTRGCQILYTDFEAGDCPDGMRSIVDVTFKNVSFTILGRFFNLGDIAPVAPSNVCR</sequence>
<accession>A0A923SJZ0</accession>
<evidence type="ECO:0000256" key="1">
    <source>
        <dbReference type="SAM" id="SignalP"/>
    </source>
</evidence>
<gene>
    <name evidence="2" type="ORF">H8S84_10430</name>
</gene>
<feature type="chain" id="PRO_5037525451" description="Gliding motility-associated C-terminal domain-containing protein" evidence="1">
    <location>
        <begin position="24"/>
        <end position="160"/>
    </location>
</feature>
<reference evidence="2" key="1">
    <citation type="submission" date="2020-08" db="EMBL/GenBank/DDBJ databases">
        <title>Pontibacter sp. SD6 16S ribosomal RNA gene Genome sequencing and assembly.</title>
        <authorList>
            <person name="Kang M."/>
        </authorList>
    </citation>
    <scope>NUCLEOTIDE SEQUENCE</scope>
    <source>
        <strain evidence="2">SD6</strain>
    </source>
</reference>
<keyword evidence="1" id="KW-0732">Signal</keyword>